<organism evidence="2 3">
    <name type="scientific">Nadsonia fulvescens var. elongata DSM 6958</name>
    <dbReference type="NCBI Taxonomy" id="857566"/>
    <lineage>
        <taxon>Eukaryota</taxon>
        <taxon>Fungi</taxon>
        <taxon>Dikarya</taxon>
        <taxon>Ascomycota</taxon>
        <taxon>Saccharomycotina</taxon>
        <taxon>Dipodascomycetes</taxon>
        <taxon>Dipodascales</taxon>
        <taxon>Dipodascales incertae sedis</taxon>
        <taxon>Nadsonia</taxon>
    </lineage>
</organism>
<protein>
    <submittedName>
        <fullName evidence="2">Uncharacterized protein</fullName>
    </submittedName>
</protein>
<evidence type="ECO:0000313" key="3">
    <source>
        <dbReference type="Proteomes" id="UP000095009"/>
    </source>
</evidence>
<evidence type="ECO:0000256" key="1">
    <source>
        <dbReference type="SAM" id="MobiDB-lite"/>
    </source>
</evidence>
<dbReference type="Pfam" id="PF12855">
    <property type="entry name" value="Ecl1"/>
    <property type="match status" value="1"/>
</dbReference>
<accession>A0A1E3PID0</accession>
<feature type="region of interest" description="Disordered" evidence="1">
    <location>
        <begin position="125"/>
        <end position="148"/>
    </location>
</feature>
<reference evidence="2 3" key="1">
    <citation type="journal article" date="2016" name="Proc. Natl. Acad. Sci. U.S.A.">
        <title>Comparative genomics of biotechnologically important yeasts.</title>
        <authorList>
            <person name="Riley R."/>
            <person name="Haridas S."/>
            <person name="Wolfe K.H."/>
            <person name="Lopes M.R."/>
            <person name="Hittinger C.T."/>
            <person name="Goeker M."/>
            <person name="Salamov A.A."/>
            <person name="Wisecaver J.H."/>
            <person name="Long T.M."/>
            <person name="Calvey C.H."/>
            <person name="Aerts A.L."/>
            <person name="Barry K.W."/>
            <person name="Choi C."/>
            <person name="Clum A."/>
            <person name="Coughlan A.Y."/>
            <person name="Deshpande S."/>
            <person name="Douglass A.P."/>
            <person name="Hanson S.J."/>
            <person name="Klenk H.-P."/>
            <person name="LaButti K.M."/>
            <person name="Lapidus A."/>
            <person name="Lindquist E.A."/>
            <person name="Lipzen A.M."/>
            <person name="Meier-Kolthoff J.P."/>
            <person name="Ohm R.A."/>
            <person name="Otillar R.P."/>
            <person name="Pangilinan J.L."/>
            <person name="Peng Y."/>
            <person name="Rokas A."/>
            <person name="Rosa C.A."/>
            <person name="Scheuner C."/>
            <person name="Sibirny A.A."/>
            <person name="Slot J.C."/>
            <person name="Stielow J.B."/>
            <person name="Sun H."/>
            <person name="Kurtzman C.P."/>
            <person name="Blackwell M."/>
            <person name="Grigoriev I.V."/>
            <person name="Jeffries T.W."/>
        </authorList>
    </citation>
    <scope>NUCLEOTIDE SEQUENCE [LARGE SCALE GENOMIC DNA]</scope>
    <source>
        <strain evidence="2 3">DSM 6958</strain>
    </source>
</reference>
<name>A0A1E3PID0_9ASCO</name>
<gene>
    <name evidence="2" type="ORF">NADFUDRAFT_42411</name>
</gene>
<proteinExistence type="predicted"/>
<evidence type="ECO:0000313" key="2">
    <source>
        <dbReference type="EMBL" id="ODQ65118.1"/>
    </source>
</evidence>
<dbReference type="EMBL" id="KV454410">
    <property type="protein sequence ID" value="ODQ65118.1"/>
    <property type="molecule type" value="Genomic_DNA"/>
</dbReference>
<keyword evidence="3" id="KW-1185">Reference proteome</keyword>
<dbReference type="Proteomes" id="UP000095009">
    <property type="component" value="Unassembled WGS sequence"/>
</dbReference>
<dbReference type="AlphaFoldDB" id="A0A1E3PID0"/>
<dbReference type="InterPro" id="IPR024368">
    <property type="entry name" value="Ecl1/2/3"/>
</dbReference>
<sequence length="183" mass="20556">MWSQDYCTVCDKEAPFGQVYCSETCRLHELRSSQKQTSDAQPPLNLDTTSYSPMVYAAHRRTSVPSVNSPPMFSLDLDDEDVDFNYEDDLFNNDLIPSYALDDAKATVHPSSKFTYESPLLAPSTPFNSHKSYNNKRRSIASNNDKNATTSPLAMPFTAYGQSASSLHDSVAVNYRRWLNTCV</sequence>